<keyword evidence="10" id="KW-1185">Reference proteome</keyword>
<dbReference type="SUPFAM" id="SSF47598">
    <property type="entry name" value="Ribbon-helix-helix"/>
    <property type="match status" value="1"/>
</dbReference>
<reference evidence="9 10" key="1">
    <citation type="submission" date="2019-04" db="EMBL/GenBank/DDBJ databases">
        <title>Thalassotalea guangxiensis sp. nov., isolated from sediment of the coastal wetland.</title>
        <authorList>
            <person name="Zheng S."/>
            <person name="Zhang D."/>
        </authorList>
    </citation>
    <scope>NUCLEOTIDE SEQUENCE [LARGE SCALE GENOMIC DNA]</scope>
    <source>
        <strain evidence="9 10">ZS-4</strain>
    </source>
</reference>
<dbReference type="GO" id="GO:0003677">
    <property type="term" value="F:DNA binding"/>
    <property type="evidence" value="ECO:0007669"/>
    <property type="project" value="UniProtKB-UniRule"/>
</dbReference>
<dbReference type="GO" id="GO:0005737">
    <property type="term" value="C:cytoplasm"/>
    <property type="evidence" value="ECO:0007669"/>
    <property type="project" value="UniProtKB-SubCell"/>
</dbReference>
<feature type="region of interest" description="Interaction with DNA" evidence="4">
    <location>
        <begin position="107"/>
        <end position="108"/>
    </location>
</feature>
<dbReference type="InterPro" id="IPR033761">
    <property type="entry name" value="SeqA_N"/>
</dbReference>
<evidence type="ECO:0000259" key="8">
    <source>
        <dbReference type="Pfam" id="PF17206"/>
    </source>
</evidence>
<feature type="domain" description="Negative modulator of initiation of replication SeqA N-terminal" evidence="8">
    <location>
        <begin position="1"/>
        <end position="33"/>
    </location>
</feature>
<comment type="subcellular location">
    <subcellularLocation>
        <location evidence="4 5">Cytoplasm</location>
    </subcellularLocation>
</comment>
<keyword evidence="3 4" id="KW-0238">DNA-binding</keyword>
<dbReference type="EMBL" id="SWDB01000017">
    <property type="protein sequence ID" value="TKB45628.1"/>
    <property type="molecule type" value="Genomic_DNA"/>
</dbReference>
<evidence type="ECO:0000313" key="9">
    <source>
        <dbReference type="EMBL" id="TKB45628.1"/>
    </source>
</evidence>
<comment type="function">
    <text evidence="4 5">Negative regulator of replication initiation, which contributes to regulation of DNA replication and ensures that replication initiation occurs exactly once per chromosome per cell cycle. Binds to pairs of hemimethylated GATC sequences in the oriC region, thus preventing assembly of replication proteins and re-initiation at newly replicated origins. Repression is relieved when the region becomes fully methylated.</text>
</comment>
<dbReference type="RefSeq" id="WP_136735494.1">
    <property type="nucleotide sequence ID" value="NZ_SWDB01000017.1"/>
</dbReference>
<protein>
    <recommendedName>
        <fullName evidence="4 5">Negative modulator of initiation of replication</fullName>
    </recommendedName>
</protein>
<proteinExistence type="inferred from homology"/>
<evidence type="ECO:0000256" key="4">
    <source>
        <dbReference type="HAMAP-Rule" id="MF_00908"/>
    </source>
</evidence>
<dbReference type="InterPro" id="IPR026577">
    <property type="entry name" value="SeqA_DNA-bd_C"/>
</dbReference>
<comment type="subunit">
    <text evidence="4">Homodimer. Polymerizes to form helical filaments.</text>
</comment>
<dbReference type="InterPro" id="IPR005621">
    <property type="entry name" value="SeqA"/>
</dbReference>
<comment type="similarity">
    <text evidence="4 5">Belongs to the SeqA family.</text>
</comment>
<dbReference type="InterPro" id="IPR013321">
    <property type="entry name" value="Arc_rbn_hlx_hlx"/>
</dbReference>
<evidence type="ECO:0000256" key="5">
    <source>
        <dbReference type="PIRNR" id="PIRNR019401"/>
    </source>
</evidence>
<evidence type="ECO:0000313" key="10">
    <source>
        <dbReference type="Proteomes" id="UP000307999"/>
    </source>
</evidence>
<name>A0A4U1B5F1_9GAMM</name>
<dbReference type="Gene3D" id="1.20.1380.10">
    <property type="entry name" value="Replication modulator SeqA, C-terminal DNA-binding domain"/>
    <property type="match status" value="1"/>
</dbReference>
<dbReference type="OrthoDB" id="5591069at2"/>
<dbReference type="Pfam" id="PF03925">
    <property type="entry name" value="SeqA"/>
    <property type="match status" value="1"/>
</dbReference>
<comment type="caution">
    <text evidence="4">Lacks conserved residue(s) required for the propagation of feature annotation.</text>
</comment>
<dbReference type="Proteomes" id="UP000307999">
    <property type="component" value="Unassembled WGS sequence"/>
</dbReference>
<dbReference type="PIRSF" id="PIRSF019401">
    <property type="entry name" value="SeqA"/>
    <property type="match status" value="1"/>
</dbReference>
<feature type="domain" description="Replication modulator SeqA C-terminal DNA-binding" evidence="7">
    <location>
        <begin position="91"/>
        <end position="198"/>
    </location>
</feature>
<organism evidence="9 10">
    <name type="scientific">Thalassotalea mangrovi</name>
    <dbReference type="NCBI Taxonomy" id="2572245"/>
    <lineage>
        <taxon>Bacteria</taxon>
        <taxon>Pseudomonadati</taxon>
        <taxon>Pseudomonadota</taxon>
        <taxon>Gammaproteobacteria</taxon>
        <taxon>Alteromonadales</taxon>
        <taxon>Colwelliaceae</taxon>
        <taxon>Thalassotalea</taxon>
    </lineage>
</organism>
<evidence type="ECO:0000256" key="6">
    <source>
        <dbReference type="SAM" id="MobiDB-lite"/>
    </source>
</evidence>
<dbReference type="SUPFAM" id="SSF82808">
    <property type="entry name" value="Replication modulator SeqA, C-terminal DNA-binding domain"/>
    <property type="match status" value="1"/>
</dbReference>
<dbReference type="GO" id="GO:0006355">
    <property type="term" value="P:regulation of DNA-templated transcription"/>
    <property type="evidence" value="ECO:0007669"/>
    <property type="project" value="InterPro"/>
</dbReference>
<dbReference type="Gene3D" id="1.10.1220.10">
    <property type="entry name" value="Met repressor-like"/>
    <property type="match status" value="1"/>
</dbReference>
<evidence type="ECO:0000256" key="1">
    <source>
        <dbReference type="ARBA" id="ARBA00022490"/>
    </source>
</evidence>
<keyword evidence="2 4" id="KW-0236">DNA replication inhibitor</keyword>
<evidence type="ECO:0000259" key="7">
    <source>
        <dbReference type="Pfam" id="PF03925"/>
    </source>
</evidence>
<dbReference type="GO" id="GO:0032297">
    <property type="term" value="P:negative regulation of DNA-templated DNA replication initiation"/>
    <property type="evidence" value="ECO:0007669"/>
    <property type="project" value="UniProtKB-UniRule"/>
</dbReference>
<feature type="region of interest" description="Disordered" evidence="6">
    <location>
        <begin position="40"/>
        <end position="82"/>
    </location>
</feature>
<dbReference type="InterPro" id="IPR010985">
    <property type="entry name" value="Ribbon_hlx_hlx"/>
</dbReference>
<keyword evidence="1 4" id="KW-0963">Cytoplasm</keyword>
<dbReference type="InterPro" id="IPR036835">
    <property type="entry name" value="SeqA_DNA-bd_C_sf"/>
</dbReference>
<accession>A0A4U1B5F1</accession>
<dbReference type="Pfam" id="PF17206">
    <property type="entry name" value="SeqA_N"/>
    <property type="match status" value="1"/>
</dbReference>
<dbReference type="HAMAP" id="MF_00908">
    <property type="entry name" value="SeqA"/>
    <property type="match status" value="1"/>
</dbReference>
<evidence type="ECO:0000256" key="2">
    <source>
        <dbReference type="ARBA" id="ARBA00022880"/>
    </source>
</evidence>
<evidence type="ECO:0000256" key="3">
    <source>
        <dbReference type="ARBA" id="ARBA00023125"/>
    </source>
</evidence>
<comment type="caution">
    <text evidence="9">The sequence shown here is derived from an EMBL/GenBank/DDBJ whole genome shotgun (WGS) entry which is preliminary data.</text>
</comment>
<dbReference type="NCBIfam" id="NF008389">
    <property type="entry name" value="PRK11187.1"/>
    <property type="match status" value="1"/>
</dbReference>
<dbReference type="AlphaFoldDB" id="A0A4U1B5F1"/>
<sequence>MKTIEIDDELYHYIASKTEFIGESASDILRRLLTANAELSAPSVKSEPVEKRAQMPVNDAVESEQEASPTIEQPAPAEQVTETKDLTSCQNIFDLINREELAMERGAVGRFLNILGNLHRVHPKQFSAVLDIRGRDRLYFAESEEELLATGSSSKPKQIPDSNYWVITNSNTTKKKLMLTDVAHVLGYNNDQAESIRDFL</sequence>
<gene>
    <name evidence="4 9" type="primary">seqA</name>
    <name evidence="9" type="ORF">E8M12_07610</name>
</gene>